<dbReference type="EMBL" id="UPPP01000074">
    <property type="protein sequence ID" value="VBB07438.1"/>
    <property type="molecule type" value="Genomic_DNA"/>
</dbReference>
<dbReference type="Proteomes" id="UP000277811">
    <property type="component" value="Unassembled WGS sequence"/>
</dbReference>
<protein>
    <recommendedName>
        <fullName evidence="3 8">Histidinol-phosphatase</fullName>
        <shortName evidence="8">HolPase</shortName>
        <ecNumber evidence="3 8">3.1.3.15</ecNumber>
    </recommendedName>
</protein>
<dbReference type="GO" id="GO:0005737">
    <property type="term" value="C:cytoplasm"/>
    <property type="evidence" value="ECO:0007669"/>
    <property type="project" value="TreeGrafter"/>
</dbReference>
<accession>A0A498RE21</accession>
<dbReference type="InterPro" id="IPR004013">
    <property type="entry name" value="PHP_dom"/>
</dbReference>
<comment type="similarity">
    <text evidence="2 8">Belongs to the PHP hydrolase family. HisK subfamily.</text>
</comment>
<keyword evidence="5 8" id="KW-0378">Hydrolase</keyword>
<dbReference type="OrthoDB" id="9775255at2"/>
<dbReference type="Gene3D" id="3.20.20.140">
    <property type="entry name" value="Metal-dependent hydrolases"/>
    <property type="match status" value="1"/>
</dbReference>
<dbReference type="EC" id="3.1.3.15" evidence="3 8"/>
<evidence type="ECO:0000256" key="8">
    <source>
        <dbReference type="RuleBase" id="RU366003"/>
    </source>
</evidence>
<dbReference type="SUPFAM" id="SSF89550">
    <property type="entry name" value="PHP domain-like"/>
    <property type="match status" value="1"/>
</dbReference>
<dbReference type="AlphaFoldDB" id="A0A498RE21"/>
<dbReference type="UniPathway" id="UPA00031">
    <property type="reaction ID" value="UER00013"/>
</dbReference>
<feature type="domain" description="PHP" evidence="9">
    <location>
        <begin position="4"/>
        <end position="187"/>
    </location>
</feature>
<dbReference type="PANTHER" id="PTHR21039">
    <property type="entry name" value="HISTIDINOL PHOSPHATASE-RELATED"/>
    <property type="match status" value="1"/>
</dbReference>
<evidence type="ECO:0000256" key="7">
    <source>
        <dbReference type="ARBA" id="ARBA00049158"/>
    </source>
</evidence>
<gene>
    <name evidence="10" type="ORF">LUCI_2687</name>
</gene>
<dbReference type="GO" id="GO:0000105">
    <property type="term" value="P:L-histidine biosynthetic process"/>
    <property type="evidence" value="ECO:0007669"/>
    <property type="project" value="UniProtKB-UniRule"/>
</dbReference>
<evidence type="ECO:0000256" key="5">
    <source>
        <dbReference type="ARBA" id="ARBA00022801"/>
    </source>
</evidence>
<evidence type="ECO:0000313" key="10">
    <source>
        <dbReference type="EMBL" id="VBB07438.1"/>
    </source>
</evidence>
<keyword evidence="11" id="KW-1185">Reference proteome</keyword>
<comment type="catalytic activity">
    <reaction evidence="7 8">
        <text>L-histidinol phosphate + H2O = L-histidinol + phosphate</text>
        <dbReference type="Rhea" id="RHEA:14465"/>
        <dbReference type="ChEBI" id="CHEBI:15377"/>
        <dbReference type="ChEBI" id="CHEBI:43474"/>
        <dbReference type="ChEBI" id="CHEBI:57699"/>
        <dbReference type="ChEBI" id="CHEBI:57980"/>
        <dbReference type="EC" id="3.1.3.15"/>
    </reaction>
</comment>
<dbReference type="GO" id="GO:0004401">
    <property type="term" value="F:histidinol-phosphatase activity"/>
    <property type="evidence" value="ECO:0007669"/>
    <property type="project" value="UniProtKB-UniRule"/>
</dbReference>
<dbReference type="RefSeq" id="WP_122628374.1">
    <property type="nucleotide sequence ID" value="NZ_UPPP01000074.1"/>
</dbReference>
<evidence type="ECO:0000313" key="11">
    <source>
        <dbReference type="Proteomes" id="UP000277811"/>
    </source>
</evidence>
<evidence type="ECO:0000256" key="3">
    <source>
        <dbReference type="ARBA" id="ARBA00013085"/>
    </source>
</evidence>
<name>A0A498RE21_9FIRM</name>
<sequence>MLFDTHIHTQYSTDSRMKIEDAVKEGKKQQLGLVITEHMDLDYPRPEAFVFDVNRYFQEYEQYRGDSVLLGIELGMRPHVGEANRQIIAGHPFDYVIGSIHLVDGLDIYYEEFYRNRSKQEAYNRYFDSMLECLKLHDFIDSLGHIDYIARYARYQDPEVYFRDFAERIDQILTVLVERQKAIEINTRRFDRQQVVESLLPIYKRFGELGGRWATIGSDAHDAAGIGKEIAAAREIAERCNLKTVYYKQRVPIEQ</sequence>
<dbReference type="Pfam" id="PF02811">
    <property type="entry name" value="PHP"/>
    <property type="match status" value="1"/>
</dbReference>
<keyword evidence="6 8" id="KW-0368">Histidine biosynthesis</keyword>
<dbReference type="NCBIfam" id="TIGR01856">
    <property type="entry name" value="hisJ_fam"/>
    <property type="match status" value="1"/>
</dbReference>
<dbReference type="NCBIfam" id="NF004086">
    <property type="entry name" value="PRK05588.1"/>
    <property type="match status" value="1"/>
</dbReference>
<reference evidence="10 11" key="1">
    <citation type="submission" date="2018-06" db="EMBL/GenBank/DDBJ databases">
        <authorList>
            <person name="Strepis N."/>
        </authorList>
    </citation>
    <scope>NUCLEOTIDE SEQUENCE [LARGE SCALE GENOMIC DNA]</scope>
    <source>
        <strain evidence="10">LUCI</strain>
    </source>
</reference>
<organism evidence="10 11">
    <name type="scientific">Lucifera butyrica</name>
    <dbReference type="NCBI Taxonomy" id="1351585"/>
    <lineage>
        <taxon>Bacteria</taxon>
        <taxon>Bacillati</taxon>
        <taxon>Bacillota</taxon>
        <taxon>Negativicutes</taxon>
        <taxon>Veillonellales</taxon>
        <taxon>Veillonellaceae</taxon>
        <taxon>Lucifera</taxon>
    </lineage>
</organism>
<evidence type="ECO:0000256" key="1">
    <source>
        <dbReference type="ARBA" id="ARBA00004970"/>
    </source>
</evidence>
<dbReference type="InterPro" id="IPR010140">
    <property type="entry name" value="Histidinol_P_phosphatase_HisJ"/>
</dbReference>
<evidence type="ECO:0000259" key="9">
    <source>
        <dbReference type="Pfam" id="PF02811"/>
    </source>
</evidence>
<dbReference type="InterPro" id="IPR016195">
    <property type="entry name" value="Pol/histidinol_Pase-like"/>
</dbReference>
<comment type="pathway">
    <text evidence="1 8">Amino-acid biosynthesis; L-histidine biosynthesis; L-histidine from 5-phospho-alpha-D-ribose 1-diphosphate: step 8/9.</text>
</comment>
<evidence type="ECO:0000256" key="6">
    <source>
        <dbReference type="ARBA" id="ARBA00023102"/>
    </source>
</evidence>
<evidence type="ECO:0000256" key="2">
    <source>
        <dbReference type="ARBA" id="ARBA00009152"/>
    </source>
</evidence>
<dbReference type="PANTHER" id="PTHR21039:SF0">
    <property type="entry name" value="HISTIDINOL-PHOSPHATASE"/>
    <property type="match status" value="1"/>
</dbReference>
<proteinExistence type="inferred from homology"/>
<keyword evidence="4 8" id="KW-0028">Amino-acid biosynthesis</keyword>
<evidence type="ECO:0000256" key="4">
    <source>
        <dbReference type="ARBA" id="ARBA00022605"/>
    </source>
</evidence>